<evidence type="ECO:0000313" key="2">
    <source>
        <dbReference type="Proteomes" id="UP001054889"/>
    </source>
</evidence>
<dbReference type="EMBL" id="BQKI01000084">
    <property type="protein sequence ID" value="GJN32362.1"/>
    <property type="molecule type" value="Genomic_DNA"/>
</dbReference>
<reference evidence="1" key="1">
    <citation type="journal article" date="2018" name="DNA Res.">
        <title>Multiple hybrid de novo genome assembly of finger millet, an orphan allotetraploid crop.</title>
        <authorList>
            <person name="Hatakeyama M."/>
            <person name="Aluri S."/>
            <person name="Balachadran M.T."/>
            <person name="Sivarajan S.R."/>
            <person name="Patrignani A."/>
            <person name="Gruter S."/>
            <person name="Poveda L."/>
            <person name="Shimizu-Inatsugi R."/>
            <person name="Baeten J."/>
            <person name="Francoijs K.J."/>
            <person name="Nataraja K.N."/>
            <person name="Reddy Y.A.N."/>
            <person name="Phadnis S."/>
            <person name="Ravikumar R.L."/>
            <person name="Schlapbach R."/>
            <person name="Sreeman S.M."/>
            <person name="Shimizu K.K."/>
        </authorList>
    </citation>
    <scope>NUCLEOTIDE SEQUENCE</scope>
</reference>
<evidence type="ECO:0000313" key="1">
    <source>
        <dbReference type="EMBL" id="GJN32362.1"/>
    </source>
</evidence>
<dbReference type="Proteomes" id="UP001054889">
    <property type="component" value="Unassembled WGS sequence"/>
</dbReference>
<protein>
    <submittedName>
        <fullName evidence="1">Uncharacterized protein</fullName>
    </submittedName>
</protein>
<sequence length="323" mass="35787">MIHKSLYKLGKDAVENGPIASRSTVEFSDMKLVWLVLSRRTITSEDNVSAVLTSITGKYRTGLSTDALSILENREKEELEELSKSAYLQVDTSLSLPGRLSGSVEWRRARSELGQADSLSCSSCPVRKCVDAHAELGTDGHRFVTVDGNPIHSSLALPVALDAVDEMLSNYKNNIMCTKGSQFPRHNRLCSGSILASREQLPIGIATAAFDGVYSSKWEEPNGAKDGQTCELESYDLMSANDAPERDPMDWVLEGSADGGSIWVTIDARSSELFESRFCRKSFSVDKRYEANAFRFRFLRSRESNSNPRFQIGSIDLYGQTQL</sequence>
<dbReference type="FunFam" id="2.60.120.260:FF:000110">
    <property type="entry name" value="Peptide-N(4)-(N-acetyl-beta-glucosaminyl)asparagine amidase"/>
    <property type="match status" value="1"/>
</dbReference>
<dbReference type="PANTHER" id="PTHR48440:SF1">
    <property type="entry name" value="PAW DOMAIN-CONTAINING PROTEIN"/>
    <property type="match status" value="1"/>
</dbReference>
<proteinExistence type="predicted"/>
<accession>A0AAV5FCK1</accession>
<dbReference type="AlphaFoldDB" id="A0AAV5FCK1"/>
<dbReference type="Gene3D" id="2.60.120.260">
    <property type="entry name" value="Galactose-binding domain-like"/>
    <property type="match status" value="1"/>
</dbReference>
<name>A0AAV5FCK1_ELECO</name>
<organism evidence="1 2">
    <name type="scientific">Eleusine coracana subsp. coracana</name>
    <dbReference type="NCBI Taxonomy" id="191504"/>
    <lineage>
        <taxon>Eukaryota</taxon>
        <taxon>Viridiplantae</taxon>
        <taxon>Streptophyta</taxon>
        <taxon>Embryophyta</taxon>
        <taxon>Tracheophyta</taxon>
        <taxon>Spermatophyta</taxon>
        <taxon>Magnoliopsida</taxon>
        <taxon>Liliopsida</taxon>
        <taxon>Poales</taxon>
        <taxon>Poaceae</taxon>
        <taxon>PACMAD clade</taxon>
        <taxon>Chloridoideae</taxon>
        <taxon>Cynodonteae</taxon>
        <taxon>Eleusininae</taxon>
        <taxon>Eleusine</taxon>
    </lineage>
</organism>
<gene>
    <name evidence="1" type="primary">gb20867</name>
    <name evidence="1" type="ORF">PR202_gb20867</name>
</gene>
<reference evidence="1" key="2">
    <citation type="submission" date="2021-12" db="EMBL/GenBank/DDBJ databases">
        <title>Resequencing data analysis of finger millet.</title>
        <authorList>
            <person name="Hatakeyama M."/>
            <person name="Aluri S."/>
            <person name="Balachadran M.T."/>
            <person name="Sivarajan S.R."/>
            <person name="Poveda L."/>
            <person name="Shimizu-Inatsugi R."/>
            <person name="Schlapbach R."/>
            <person name="Sreeman S.M."/>
            <person name="Shimizu K.K."/>
        </authorList>
    </citation>
    <scope>NUCLEOTIDE SEQUENCE</scope>
</reference>
<keyword evidence="2" id="KW-1185">Reference proteome</keyword>
<dbReference type="PANTHER" id="PTHR48440">
    <property type="match status" value="1"/>
</dbReference>
<comment type="caution">
    <text evidence="1">The sequence shown here is derived from an EMBL/GenBank/DDBJ whole genome shotgun (WGS) entry which is preliminary data.</text>
</comment>